<dbReference type="PANTHER" id="PTHR43000">
    <property type="entry name" value="DTDP-D-GLUCOSE 4,6-DEHYDRATASE-RELATED"/>
    <property type="match status" value="1"/>
</dbReference>
<evidence type="ECO:0000313" key="3">
    <source>
        <dbReference type="EMBL" id="KKL89663.1"/>
    </source>
</evidence>
<name>A0A0F9FTS0_9ZZZZ</name>
<sequence>MENKTVLITGVAGLLGSRLADWILENQPGVEVVGIDDLSGGFMSNVDDRVKFYNRDLSVETVGPDEIFEKHRPDVVYHFAAYAAECLSPFIRRYNYSNNIVATANIINMCIKYNVGRLVFTSSMAVYGHGVSPFGEEQRPNPVDPYGVAKYACEMDIQIAGVQHDLDWCILRPHNVYGAKQNIWDPYRNVIGIFMYKALIGDSLTIYGDGEQKRAFSCIDDSLEPMWKAGVDPRASKQIINLGGIKEHTINELAETVMDAMPCHLGRCSDVIHLPPRLEVREAYSTYDKSVQRLDFKHETSLWGGVCSMWDWVGKQPKRERKSWHSYEI</sequence>
<gene>
    <name evidence="3" type="ORF">LCGC14_1912410</name>
</gene>
<dbReference type="EMBL" id="LAZR01020223">
    <property type="protein sequence ID" value="KKL89663.1"/>
    <property type="molecule type" value="Genomic_DNA"/>
</dbReference>
<accession>A0A0F9FTS0</accession>
<dbReference type="AlphaFoldDB" id="A0A0F9FTS0"/>
<dbReference type="Pfam" id="PF01370">
    <property type="entry name" value="Epimerase"/>
    <property type="match status" value="1"/>
</dbReference>
<dbReference type="SUPFAM" id="SSF51735">
    <property type="entry name" value="NAD(P)-binding Rossmann-fold domains"/>
    <property type="match status" value="1"/>
</dbReference>
<comment type="caution">
    <text evidence="3">The sequence shown here is derived from an EMBL/GenBank/DDBJ whole genome shotgun (WGS) entry which is preliminary data.</text>
</comment>
<protein>
    <recommendedName>
        <fullName evidence="2">NAD-dependent epimerase/dehydratase domain-containing protein</fullName>
    </recommendedName>
</protein>
<evidence type="ECO:0000259" key="2">
    <source>
        <dbReference type="Pfam" id="PF01370"/>
    </source>
</evidence>
<evidence type="ECO:0000256" key="1">
    <source>
        <dbReference type="ARBA" id="ARBA00007637"/>
    </source>
</evidence>
<dbReference type="Gene3D" id="3.90.25.10">
    <property type="entry name" value="UDP-galactose 4-epimerase, domain 1"/>
    <property type="match status" value="1"/>
</dbReference>
<dbReference type="InterPro" id="IPR036291">
    <property type="entry name" value="NAD(P)-bd_dom_sf"/>
</dbReference>
<organism evidence="3">
    <name type="scientific">marine sediment metagenome</name>
    <dbReference type="NCBI Taxonomy" id="412755"/>
    <lineage>
        <taxon>unclassified sequences</taxon>
        <taxon>metagenomes</taxon>
        <taxon>ecological metagenomes</taxon>
    </lineage>
</organism>
<dbReference type="Gene3D" id="3.40.50.720">
    <property type="entry name" value="NAD(P)-binding Rossmann-like Domain"/>
    <property type="match status" value="1"/>
</dbReference>
<reference evidence="3" key="1">
    <citation type="journal article" date="2015" name="Nature">
        <title>Complex archaea that bridge the gap between prokaryotes and eukaryotes.</title>
        <authorList>
            <person name="Spang A."/>
            <person name="Saw J.H."/>
            <person name="Jorgensen S.L."/>
            <person name="Zaremba-Niedzwiedzka K."/>
            <person name="Martijn J."/>
            <person name="Lind A.E."/>
            <person name="van Eijk R."/>
            <person name="Schleper C."/>
            <person name="Guy L."/>
            <person name="Ettema T.J."/>
        </authorList>
    </citation>
    <scope>NUCLEOTIDE SEQUENCE</scope>
</reference>
<comment type="similarity">
    <text evidence="1">Belongs to the NAD(P)-dependent epimerase/dehydratase family.</text>
</comment>
<proteinExistence type="inferred from homology"/>
<feature type="non-terminal residue" evidence="3">
    <location>
        <position position="329"/>
    </location>
</feature>
<feature type="domain" description="NAD-dependent epimerase/dehydratase" evidence="2">
    <location>
        <begin position="6"/>
        <end position="243"/>
    </location>
</feature>
<dbReference type="InterPro" id="IPR001509">
    <property type="entry name" value="Epimerase_deHydtase"/>
</dbReference>